<dbReference type="InterPro" id="IPR009100">
    <property type="entry name" value="AcylCoA_DH/oxidase_NM_dom_sf"/>
</dbReference>
<evidence type="ECO:0000256" key="3">
    <source>
        <dbReference type="ARBA" id="ARBA00022630"/>
    </source>
</evidence>
<keyword evidence="3 6" id="KW-0285">Flavoprotein</keyword>
<feature type="domain" description="Acetyl-CoA dehydrogenase-like C-terminal" evidence="10">
    <location>
        <begin position="463"/>
        <end position="565"/>
    </location>
</feature>
<feature type="domain" description="Acyl-CoA oxidase/dehydrogenase middle" evidence="8">
    <location>
        <begin position="158"/>
        <end position="266"/>
    </location>
</feature>
<protein>
    <submittedName>
        <fullName evidence="11">Acyl-CoA dehydrogenase</fullName>
        <ecNumber evidence="11">1.3.8.-</ecNumber>
    </submittedName>
</protein>
<feature type="domain" description="Acyl-CoA dehydrogenase/oxidase C-terminal" evidence="7">
    <location>
        <begin position="282"/>
        <end position="436"/>
    </location>
</feature>
<dbReference type="InterPro" id="IPR036250">
    <property type="entry name" value="AcylCo_DH-like_C"/>
</dbReference>
<evidence type="ECO:0000313" key="12">
    <source>
        <dbReference type="Proteomes" id="UP001592531"/>
    </source>
</evidence>
<sequence length="570" mass="63136">MSHFRSNVRDVKFTLFDLLGLDHLLPADLDRDTVEAMIDEVDRLSRNVLADSYADGDRNPPVFDPETSSVRLPEPFRQAFRAYLDGGWWRLDVPEELGGTAAPRALWWALMELVQGANAPVFMYSAGPSMAGLLYRLGTPEQQRTARTMIEKSWAATMVLTEPEAGSDVGAGRTVARRQPDGSWHIEGVKRFITSGEHDLAENIVHFVLARPEGAAAGTKGLSMFVVPKFLFDRETGELLDRNGVHATNVERKMGIKVSTTCELTFGAKQPAVGWLVGDRHEGIAQMFKVIEGARMQVGVKAIATLSTGYLNARAYAAERVQGSDLTRRADPSAPRVTIDQHPDVRRMLMLQKCYAEGLRALYLFTAAQLDLGDPALNDLLLPLVKGVGSERSFEMLTLSLQTLGGSGFLQDHPMEQYLRDTKIDTLYEGTTGIQGQDLFFRKIARDRGAVLDRLLDRIDDPELAEAVAEVRAMTGMMLGWDDDARKDPAEVYRIGAHTTRLLLSLGDLLVGWLLRCQARLCEGREDGFARGKVAAAQFFTATVLPELAARRRIMERTGPELMEVPDDAF</sequence>
<dbReference type="InterPro" id="IPR052166">
    <property type="entry name" value="Diverse_Acyl-CoA_DH"/>
</dbReference>
<evidence type="ECO:0000259" key="10">
    <source>
        <dbReference type="Pfam" id="PF12806"/>
    </source>
</evidence>
<reference evidence="11 12" key="1">
    <citation type="submission" date="2024-09" db="EMBL/GenBank/DDBJ databases">
        <authorList>
            <person name="Lee S.D."/>
        </authorList>
    </citation>
    <scope>NUCLEOTIDE SEQUENCE [LARGE SCALE GENOMIC DNA]</scope>
    <source>
        <strain evidence="11 12">N8-3</strain>
    </source>
</reference>
<evidence type="ECO:0000259" key="8">
    <source>
        <dbReference type="Pfam" id="PF02770"/>
    </source>
</evidence>
<dbReference type="InterPro" id="IPR025878">
    <property type="entry name" value="Acyl-CoA_dh-like_C_dom"/>
</dbReference>
<dbReference type="PANTHER" id="PTHR42803">
    <property type="entry name" value="ACYL-COA DEHYDROGENASE"/>
    <property type="match status" value="1"/>
</dbReference>
<dbReference type="PANTHER" id="PTHR42803:SF1">
    <property type="entry name" value="BROAD-SPECIFICITY LINEAR ACYL-COA DEHYDROGENASE FADE5"/>
    <property type="match status" value="1"/>
</dbReference>
<dbReference type="SUPFAM" id="SSF56645">
    <property type="entry name" value="Acyl-CoA dehydrogenase NM domain-like"/>
    <property type="match status" value="1"/>
</dbReference>
<dbReference type="InterPro" id="IPR013786">
    <property type="entry name" value="AcylCoA_DH/ox_N"/>
</dbReference>
<keyword evidence="5 6" id="KW-0560">Oxidoreductase</keyword>
<dbReference type="Pfam" id="PF12806">
    <property type="entry name" value="Acyl-CoA_dh_C"/>
    <property type="match status" value="1"/>
</dbReference>
<dbReference type="Gene3D" id="2.40.110.10">
    <property type="entry name" value="Butyryl-CoA Dehydrogenase, subunit A, domain 2"/>
    <property type="match status" value="1"/>
</dbReference>
<dbReference type="EC" id="1.3.8.-" evidence="11"/>
<dbReference type="InterPro" id="IPR037069">
    <property type="entry name" value="AcylCoA_DH/ox_N_sf"/>
</dbReference>
<dbReference type="Proteomes" id="UP001592531">
    <property type="component" value="Unassembled WGS sequence"/>
</dbReference>
<evidence type="ECO:0000256" key="2">
    <source>
        <dbReference type="ARBA" id="ARBA00009347"/>
    </source>
</evidence>
<comment type="cofactor">
    <cofactor evidence="1 6">
        <name>FAD</name>
        <dbReference type="ChEBI" id="CHEBI:57692"/>
    </cofactor>
</comment>
<dbReference type="EMBL" id="JBHFAB010000001">
    <property type="protein sequence ID" value="MFC1415067.1"/>
    <property type="molecule type" value="Genomic_DNA"/>
</dbReference>
<evidence type="ECO:0000313" key="11">
    <source>
        <dbReference type="EMBL" id="MFC1415067.1"/>
    </source>
</evidence>
<feature type="domain" description="Acyl-CoA dehydrogenase/oxidase N-terminal" evidence="9">
    <location>
        <begin position="77"/>
        <end position="144"/>
    </location>
</feature>
<dbReference type="RefSeq" id="WP_380530149.1">
    <property type="nucleotide sequence ID" value="NZ_JBHFAB010000001.1"/>
</dbReference>
<comment type="caution">
    <text evidence="11">The sequence shown here is derived from an EMBL/GenBank/DDBJ whole genome shotgun (WGS) entry which is preliminary data.</text>
</comment>
<dbReference type="Gene3D" id="1.10.540.10">
    <property type="entry name" value="Acyl-CoA dehydrogenase/oxidase, N-terminal domain"/>
    <property type="match status" value="1"/>
</dbReference>
<dbReference type="Gene3D" id="1.20.140.10">
    <property type="entry name" value="Butyryl-CoA Dehydrogenase, subunit A, domain 3"/>
    <property type="match status" value="1"/>
</dbReference>
<dbReference type="Pfam" id="PF00441">
    <property type="entry name" value="Acyl-CoA_dh_1"/>
    <property type="match status" value="1"/>
</dbReference>
<dbReference type="Pfam" id="PF02771">
    <property type="entry name" value="Acyl-CoA_dh_N"/>
    <property type="match status" value="1"/>
</dbReference>
<keyword evidence="12" id="KW-1185">Reference proteome</keyword>
<evidence type="ECO:0000256" key="5">
    <source>
        <dbReference type="ARBA" id="ARBA00023002"/>
    </source>
</evidence>
<evidence type="ECO:0000256" key="1">
    <source>
        <dbReference type="ARBA" id="ARBA00001974"/>
    </source>
</evidence>
<dbReference type="GO" id="GO:0016491">
    <property type="term" value="F:oxidoreductase activity"/>
    <property type="evidence" value="ECO:0007669"/>
    <property type="project" value="UniProtKB-KW"/>
</dbReference>
<dbReference type="InterPro" id="IPR046373">
    <property type="entry name" value="Acyl-CoA_Oxase/DH_mid-dom_sf"/>
</dbReference>
<dbReference type="SUPFAM" id="SSF47203">
    <property type="entry name" value="Acyl-CoA dehydrogenase C-terminal domain-like"/>
    <property type="match status" value="1"/>
</dbReference>
<dbReference type="InterPro" id="IPR006091">
    <property type="entry name" value="Acyl-CoA_Oxase/DH_mid-dom"/>
</dbReference>
<comment type="similarity">
    <text evidence="2 6">Belongs to the acyl-CoA dehydrogenase family.</text>
</comment>
<name>A0ABV6VMV4_9ACTN</name>
<organism evidence="11 12">
    <name type="scientific">Streptacidiphilus cavernicola</name>
    <dbReference type="NCBI Taxonomy" id="3342716"/>
    <lineage>
        <taxon>Bacteria</taxon>
        <taxon>Bacillati</taxon>
        <taxon>Actinomycetota</taxon>
        <taxon>Actinomycetes</taxon>
        <taxon>Kitasatosporales</taxon>
        <taxon>Streptomycetaceae</taxon>
        <taxon>Streptacidiphilus</taxon>
    </lineage>
</organism>
<evidence type="ECO:0000259" key="9">
    <source>
        <dbReference type="Pfam" id="PF02771"/>
    </source>
</evidence>
<dbReference type="Pfam" id="PF02770">
    <property type="entry name" value="Acyl-CoA_dh_M"/>
    <property type="match status" value="1"/>
</dbReference>
<evidence type="ECO:0000256" key="6">
    <source>
        <dbReference type="RuleBase" id="RU362125"/>
    </source>
</evidence>
<gene>
    <name evidence="11" type="ORF">ACEZDE_00175</name>
</gene>
<evidence type="ECO:0000259" key="7">
    <source>
        <dbReference type="Pfam" id="PF00441"/>
    </source>
</evidence>
<dbReference type="InterPro" id="IPR009075">
    <property type="entry name" value="AcylCo_DH/oxidase_C"/>
</dbReference>
<evidence type="ECO:0000256" key="4">
    <source>
        <dbReference type="ARBA" id="ARBA00022827"/>
    </source>
</evidence>
<proteinExistence type="inferred from homology"/>
<accession>A0ABV6VMV4</accession>
<keyword evidence="4 6" id="KW-0274">FAD</keyword>